<gene>
    <name evidence="1" type="ORF">MAR_022843</name>
</gene>
<dbReference type="EMBL" id="CP111014">
    <property type="protein sequence ID" value="WAQ98470.1"/>
    <property type="molecule type" value="Genomic_DNA"/>
</dbReference>
<protein>
    <submittedName>
        <fullName evidence="1">HS12A-like protein</fullName>
    </submittedName>
</protein>
<dbReference type="PANTHER" id="PTHR14187:SF46">
    <property type="entry name" value="HEAT SHOCK 70 KDA PROTEIN 12A"/>
    <property type="match status" value="1"/>
</dbReference>
<evidence type="ECO:0000313" key="1">
    <source>
        <dbReference type="EMBL" id="WAQ98470.1"/>
    </source>
</evidence>
<reference evidence="1" key="1">
    <citation type="submission" date="2022-11" db="EMBL/GenBank/DDBJ databases">
        <title>Centuries of genome instability and evolution in soft-shell clam transmissible cancer (bioRxiv).</title>
        <authorList>
            <person name="Hart S.F.M."/>
            <person name="Yonemitsu M.A."/>
            <person name="Giersch R.M."/>
            <person name="Beal B.F."/>
            <person name="Arriagada G."/>
            <person name="Davis B.W."/>
            <person name="Ostrander E.A."/>
            <person name="Goff S.P."/>
            <person name="Metzger M.J."/>
        </authorList>
    </citation>
    <scope>NUCLEOTIDE SEQUENCE</scope>
    <source>
        <strain evidence="1">MELC-2E11</strain>
        <tissue evidence="1">Siphon/mantle</tissue>
    </source>
</reference>
<organism evidence="1 2">
    <name type="scientific">Mya arenaria</name>
    <name type="common">Soft-shell clam</name>
    <dbReference type="NCBI Taxonomy" id="6604"/>
    <lineage>
        <taxon>Eukaryota</taxon>
        <taxon>Metazoa</taxon>
        <taxon>Spiralia</taxon>
        <taxon>Lophotrochozoa</taxon>
        <taxon>Mollusca</taxon>
        <taxon>Bivalvia</taxon>
        <taxon>Autobranchia</taxon>
        <taxon>Heteroconchia</taxon>
        <taxon>Euheterodonta</taxon>
        <taxon>Imparidentia</taxon>
        <taxon>Neoheterodontei</taxon>
        <taxon>Myida</taxon>
        <taxon>Myoidea</taxon>
        <taxon>Myidae</taxon>
        <taxon>Mya</taxon>
    </lineage>
</organism>
<evidence type="ECO:0000313" key="2">
    <source>
        <dbReference type="Proteomes" id="UP001164746"/>
    </source>
</evidence>
<dbReference type="Gene3D" id="3.30.420.40">
    <property type="match status" value="1"/>
</dbReference>
<keyword evidence="2" id="KW-1185">Reference proteome</keyword>
<sequence>MALTDVIDRRKARLFSLNVKEEKLTGAMQRKPIVAAIDFGTTYSGYAFQTRANFEENPTKIEAANWARTGSNIGISLKTTSSILFDKHQQFHSFGQEADQEYNKLAAEGQHWDWFFFKRFKMALYKSQAEIDTDKLLLSLEPEAASLFCRYLPFARETNKAGASLVTAGVGDRYMILDVGGGTVDITVHEVQINEETKDVTLREMFKANGGDWGGLKVDESFTDLLQDIIGPDVMEVLQTRYREDFMEFMDAFEIKKRKVAPDMDSREIMTVPLSFVQTYKELNNVELEDEQRIKEKYNGKITFSKNKMRFDPEILKGLFTETVDQICALASEYFDQIREYNIRTILMVGGFSESRMLQDKVRSTFPSKRLIIPDEAGLCVLKGAVLYGHNPSMITARVSKFTYGIEACKQFEPALDPYEKRVIRDRIVLCKNYFSIHAKAGQEFQVDEMVGEHEYVAHGEDATELQIDVYTTPHRNPRYIDDEDSRKIGEMRVPVGRSLSGDQEMVKVQFVFGDTELKVVAWNVENGQKIKDARFEFLK</sequence>
<accession>A0ABY7DQ38</accession>
<proteinExistence type="predicted"/>
<dbReference type="Proteomes" id="UP001164746">
    <property type="component" value="Chromosome 3"/>
</dbReference>
<dbReference type="InterPro" id="IPR043129">
    <property type="entry name" value="ATPase_NBD"/>
</dbReference>
<name>A0ABY7DQ38_MYAAR</name>
<dbReference type="SUPFAM" id="SSF53067">
    <property type="entry name" value="Actin-like ATPase domain"/>
    <property type="match status" value="1"/>
</dbReference>
<dbReference type="PANTHER" id="PTHR14187">
    <property type="entry name" value="ALPHA KINASE/ELONGATION FACTOR 2 KINASE"/>
    <property type="match status" value="1"/>
</dbReference>